<proteinExistence type="predicted"/>
<dbReference type="Proteomes" id="UP000030672">
    <property type="component" value="Unassembled WGS sequence"/>
</dbReference>
<keyword evidence="3" id="KW-1185">Reference proteome</keyword>
<dbReference type="EMBL" id="KL584873">
    <property type="protein sequence ID" value="KEQ57740.1"/>
    <property type="molecule type" value="Genomic_DNA"/>
</dbReference>
<dbReference type="GeneID" id="63917228"/>
<reference evidence="2 3" key="1">
    <citation type="journal article" date="2014" name="BMC Genomics">
        <title>Genome sequencing of four Aureobasidium pullulans varieties: biotechnological potential, stress tolerance, and description of new species.</title>
        <authorList>
            <person name="Gostin Ar C."/>
            <person name="Ohm R.A."/>
            <person name="Kogej T."/>
            <person name="Sonjak S."/>
            <person name="Turk M."/>
            <person name="Zajc J."/>
            <person name="Zalar P."/>
            <person name="Grube M."/>
            <person name="Sun H."/>
            <person name="Han J."/>
            <person name="Sharma A."/>
            <person name="Chiniquy J."/>
            <person name="Ngan C.Y."/>
            <person name="Lipzen A."/>
            <person name="Barry K."/>
            <person name="Grigoriev I.V."/>
            <person name="Gunde-Cimerman N."/>
        </authorList>
    </citation>
    <scope>NUCLEOTIDE SEQUENCE [LARGE SCALE GENOMIC DNA]</scope>
    <source>
        <strain evidence="2 3">CBS 110374</strain>
    </source>
</reference>
<dbReference type="STRING" id="1043003.A0A074VAS3"/>
<feature type="region of interest" description="Disordered" evidence="1">
    <location>
        <begin position="24"/>
        <end position="54"/>
    </location>
</feature>
<evidence type="ECO:0000313" key="3">
    <source>
        <dbReference type="Proteomes" id="UP000030672"/>
    </source>
</evidence>
<accession>A0A074VAS3</accession>
<dbReference type="HOGENOM" id="CLU_013929_8_6_1"/>
<evidence type="ECO:0000256" key="1">
    <source>
        <dbReference type="SAM" id="MobiDB-lite"/>
    </source>
</evidence>
<evidence type="ECO:0008006" key="4">
    <source>
        <dbReference type="Google" id="ProtNLM"/>
    </source>
</evidence>
<name>A0A074VAS3_AURM1</name>
<sequence>MLQELNVGLCASIRAAGHAHNVPERSIRPRLAKRQDSRTAYAHEQRLQLRREEY</sequence>
<organism evidence="2 3">
    <name type="scientific">Aureobasidium melanogenum (strain CBS 110374)</name>
    <name type="common">Aureobasidium pullulans var. melanogenum</name>
    <dbReference type="NCBI Taxonomy" id="1043003"/>
    <lineage>
        <taxon>Eukaryota</taxon>
        <taxon>Fungi</taxon>
        <taxon>Dikarya</taxon>
        <taxon>Ascomycota</taxon>
        <taxon>Pezizomycotina</taxon>
        <taxon>Dothideomycetes</taxon>
        <taxon>Dothideomycetidae</taxon>
        <taxon>Dothideales</taxon>
        <taxon>Saccotheciaceae</taxon>
        <taxon>Aureobasidium</taxon>
    </lineage>
</organism>
<dbReference type="AlphaFoldDB" id="A0A074VAS3"/>
<evidence type="ECO:0000313" key="2">
    <source>
        <dbReference type="EMBL" id="KEQ57740.1"/>
    </source>
</evidence>
<gene>
    <name evidence="2" type="ORF">M437DRAFT_61031</name>
</gene>
<dbReference type="RefSeq" id="XP_040874764.1">
    <property type="nucleotide sequence ID" value="XM_041023855.1"/>
</dbReference>
<protein>
    <recommendedName>
        <fullName evidence="4">HTH psq-type domain-containing protein</fullName>
    </recommendedName>
</protein>